<evidence type="ECO:0000256" key="4">
    <source>
        <dbReference type="ARBA" id="ARBA00023136"/>
    </source>
</evidence>
<protein>
    <submittedName>
        <fullName evidence="6">Dihydroorotate dehydrogenase</fullName>
    </submittedName>
</protein>
<accession>A0A0N0IRP2</accession>
<name>A0A0N0IRP2_THESC</name>
<dbReference type="Proteomes" id="UP000053099">
    <property type="component" value="Unassembled WGS sequence"/>
</dbReference>
<feature type="transmembrane region" description="Helical" evidence="5">
    <location>
        <begin position="195"/>
        <end position="216"/>
    </location>
</feature>
<dbReference type="AlphaFoldDB" id="A0A0N0IRP2"/>
<evidence type="ECO:0000313" key="7">
    <source>
        <dbReference type="Proteomes" id="UP000053099"/>
    </source>
</evidence>
<dbReference type="PANTHER" id="PTHR11040:SF70">
    <property type="entry name" value="OS05G0316100 PROTEIN"/>
    <property type="match status" value="1"/>
</dbReference>
<evidence type="ECO:0000256" key="3">
    <source>
        <dbReference type="ARBA" id="ARBA00022989"/>
    </source>
</evidence>
<comment type="caution">
    <text evidence="6">The sequence shown here is derived from an EMBL/GenBank/DDBJ whole genome shotgun (WGS) entry which is preliminary data.</text>
</comment>
<proteinExistence type="predicted"/>
<dbReference type="Pfam" id="PF02535">
    <property type="entry name" value="Zip"/>
    <property type="match status" value="1"/>
</dbReference>
<dbReference type="PATRIC" id="fig|37636.3.peg.1412"/>
<gene>
    <name evidence="6" type="ORF">AN926_01265</name>
</gene>
<sequence>MEPAPISPWTVFLYALFTAIATGLGALPFLFTRRILAHHLGLANAAAAGLMLSASFGLIYEGVHYHLGRTLLGVVLGLLFIQLSHRFLHGREVSFGSLNGLDARKALMIVGIMTLHSFAEGVGVGVAFGGGEALGVFITLAIAVHNIPEGLAISLVLIPRGVSVLGAALWSVFSSLPQPLMAVPAFLFVEVFKPALPVGLGFAAGAMIWMVAAEILPEALKEAKAEGVATVLTLAAAVMVAFQILLGG</sequence>
<organism evidence="6 7">
    <name type="scientific">Thermus scotoductus</name>
    <dbReference type="NCBI Taxonomy" id="37636"/>
    <lineage>
        <taxon>Bacteria</taxon>
        <taxon>Thermotogati</taxon>
        <taxon>Deinococcota</taxon>
        <taxon>Deinococci</taxon>
        <taxon>Thermales</taxon>
        <taxon>Thermaceae</taxon>
        <taxon>Thermus</taxon>
    </lineage>
</organism>
<dbReference type="GO" id="GO:0016020">
    <property type="term" value="C:membrane"/>
    <property type="evidence" value="ECO:0007669"/>
    <property type="project" value="UniProtKB-SubCell"/>
</dbReference>
<dbReference type="InterPro" id="IPR003689">
    <property type="entry name" value="ZIP"/>
</dbReference>
<feature type="transmembrane region" description="Helical" evidence="5">
    <location>
        <begin position="228"/>
        <end position="246"/>
    </location>
</feature>
<evidence type="ECO:0000256" key="5">
    <source>
        <dbReference type="SAM" id="Phobius"/>
    </source>
</evidence>
<evidence type="ECO:0000313" key="6">
    <source>
        <dbReference type="EMBL" id="KPD32855.1"/>
    </source>
</evidence>
<feature type="transmembrane region" description="Helical" evidence="5">
    <location>
        <begin position="42"/>
        <end position="60"/>
    </location>
</feature>
<keyword evidence="4 5" id="KW-0472">Membrane</keyword>
<keyword evidence="3 5" id="KW-1133">Transmembrane helix</keyword>
<comment type="subcellular location">
    <subcellularLocation>
        <location evidence="1">Membrane</location>
        <topology evidence="1">Multi-pass membrane protein</topology>
    </subcellularLocation>
</comment>
<keyword evidence="2 5" id="KW-0812">Transmembrane</keyword>
<evidence type="ECO:0000256" key="1">
    <source>
        <dbReference type="ARBA" id="ARBA00004141"/>
    </source>
</evidence>
<reference evidence="6 7" key="1">
    <citation type="submission" date="2015-09" db="EMBL/GenBank/DDBJ databases">
        <title>Draft genome sequence of Thermus scotoductus strain K1 isolated from a geothermal spring in Nagorno-Karabakh, Armenia.</title>
        <authorList>
            <person name="Saghatelyan A."/>
            <person name="Poghosyan L."/>
            <person name="Panosyan H."/>
            <person name="Birkeland N.-K."/>
        </authorList>
    </citation>
    <scope>NUCLEOTIDE SEQUENCE [LARGE SCALE GENOMIC DNA]</scope>
    <source>
        <strain evidence="6 7">K1</strain>
    </source>
</reference>
<dbReference type="EMBL" id="LJJR01000004">
    <property type="protein sequence ID" value="KPD32855.1"/>
    <property type="molecule type" value="Genomic_DNA"/>
</dbReference>
<dbReference type="GO" id="GO:0005385">
    <property type="term" value="F:zinc ion transmembrane transporter activity"/>
    <property type="evidence" value="ECO:0007669"/>
    <property type="project" value="TreeGrafter"/>
</dbReference>
<evidence type="ECO:0000256" key="2">
    <source>
        <dbReference type="ARBA" id="ARBA00022692"/>
    </source>
</evidence>
<dbReference type="PANTHER" id="PTHR11040">
    <property type="entry name" value="ZINC/IRON TRANSPORTER"/>
    <property type="match status" value="1"/>
</dbReference>
<feature type="transmembrane region" description="Helical" evidence="5">
    <location>
        <begin position="12"/>
        <end position="30"/>
    </location>
</feature>